<keyword evidence="9" id="KW-0472">Membrane</keyword>
<name>A0A1X7NF33_9HYPH</name>
<dbReference type="PRINTS" id="PR00344">
    <property type="entry name" value="BCTRLSENSOR"/>
</dbReference>
<keyword evidence="6" id="KW-0547">Nucleotide-binding</keyword>
<evidence type="ECO:0000256" key="3">
    <source>
        <dbReference type="ARBA" id="ARBA00012438"/>
    </source>
</evidence>
<dbReference type="InterPro" id="IPR004358">
    <property type="entry name" value="Sig_transdc_His_kin-like_C"/>
</dbReference>
<dbReference type="EMBL" id="FXBL01000004">
    <property type="protein sequence ID" value="SMH36348.1"/>
    <property type="molecule type" value="Genomic_DNA"/>
</dbReference>
<dbReference type="InterPro" id="IPR003594">
    <property type="entry name" value="HATPase_dom"/>
</dbReference>
<dbReference type="Gene3D" id="3.30.565.10">
    <property type="entry name" value="Histidine kinase-like ATPase, C-terminal domain"/>
    <property type="match status" value="1"/>
</dbReference>
<dbReference type="InterPro" id="IPR050980">
    <property type="entry name" value="2C_sensor_his_kinase"/>
</dbReference>
<dbReference type="GO" id="GO:0016020">
    <property type="term" value="C:membrane"/>
    <property type="evidence" value="ECO:0007669"/>
    <property type="project" value="UniProtKB-SubCell"/>
</dbReference>
<keyword evidence="9" id="KW-1133">Transmembrane helix</keyword>
<dbReference type="Gene3D" id="6.10.340.10">
    <property type="match status" value="1"/>
</dbReference>
<keyword evidence="9" id="KW-0812">Transmembrane</keyword>
<sequence>MPDKTMVSSEPAPTHASIPWLKRLSTKMLILTIISVLVAEVLIFIPSVANFRLRWLEERLNTAAATAVVLVGTDTMTLPRNVQNDVLMALGAKAVAVRSGGDSRLLVVSEIPPEVDEHIEPSTVGPLRAIADALDTLVYGGDRTLRVFGKVGDSDKEFELIIADKGLRKAMLVYARNVAILSLIISFITAALVFGAINHMMLGPIRKIRTAMVTFAEAPDDPSRVVRPSDRADEFGVALRELASLQTRLQRTLAEQAHLANLGLAVSKINHDLRNILASAQLISDRLRMVKDPSVQAFAPKLVRTLDRAVGYTESVLAYGRAQEAAPSRRRIRLRQLVDDVEGLLGIDPASVIEFENAVDHAFEMDADAEQMFRVLSNLCRNAVQAMSADTDSSVVRRLTISAERQGSVSRIIVMDTGPGLPPKARENLFAAFRGSARSGGTGLGLAIAQELVRAHGGTLDLVESVGGRTVFAISVPDQPVQIEAARHALRRPA</sequence>
<comment type="catalytic activity">
    <reaction evidence="1">
        <text>ATP + protein L-histidine = ADP + protein N-phospho-L-histidine.</text>
        <dbReference type="EC" id="2.7.13.3"/>
    </reaction>
</comment>
<keyword evidence="7 12" id="KW-0418">Kinase</keyword>
<dbReference type="Proteomes" id="UP000193083">
    <property type="component" value="Unassembled WGS sequence"/>
</dbReference>
<evidence type="ECO:0000259" key="10">
    <source>
        <dbReference type="PROSITE" id="PS50109"/>
    </source>
</evidence>
<feature type="transmembrane region" description="Helical" evidence="9">
    <location>
        <begin position="178"/>
        <end position="197"/>
    </location>
</feature>
<dbReference type="GO" id="GO:0005524">
    <property type="term" value="F:ATP binding"/>
    <property type="evidence" value="ECO:0007669"/>
    <property type="project" value="UniProtKB-KW"/>
</dbReference>
<keyword evidence="8" id="KW-0067">ATP-binding</keyword>
<dbReference type="PROSITE" id="PS50109">
    <property type="entry name" value="HIS_KIN"/>
    <property type="match status" value="1"/>
</dbReference>
<dbReference type="CDD" id="cd00075">
    <property type="entry name" value="HATPase"/>
    <property type="match status" value="1"/>
</dbReference>
<reference evidence="12 13" key="1">
    <citation type="submission" date="2017-04" db="EMBL/GenBank/DDBJ databases">
        <authorList>
            <person name="Afonso C.L."/>
            <person name="Miller P.J."/>
            <person name="Scott M.A."/>
            <person name="Spackman E."/>
            <person name="Goraichik I."/>
            <person name="Dimitrov K.M."/>
            <person name="Suarez D.L."/>
            <person name="Swayne D.E."/>
        </authorList>
    </citation>
    <scope>NUCLEOTIDE SEQUENCE [LARGE SCALE GENOMIC DNA]</scope>
    <source>
        <strain evidence="12 13">B5P</strain>
    </source>
</reference>
<dbReference type="InterPro" id="IPR003660">
    <property type="entry name" value="HAMP_dom"/>
</dbReference>
<feature type="domain" description="HAMP" evidence="11">
    <location>
        <begin position="199"/>
        <end position="254"/>
    </location>
</feature>
<organism evidence="12 13">
    <name type="scientific">Mesorhizobium australicum</name>
    <dbReference type="NCBI Taxonomy" id="536018"/>
    <lineage>
        <taxon>Bacteria</taxon>
        <taxon>Pseudomonadati</taxon>
        <taxon>Pseudomonadota</taxon>
        <taxon>Alphaproteobacteria</taxon>
        <taxon>Hyphomicrobiales</taxon>
        <taxon>Phyllobacteriaceae</taxon>
        <taxon>Mesorhizobium</taxon>
    </lineage>
</organism>
<dbReference type="PROSITE" id="PS50885">
    <property type="entry name" value="HAMP"/>
    <property type="match status" value="1"/>
</dbReference>
<evidence type="ECO:0000313" key="13">
    <source>
        <dbReference type="Proteomes" id="UP000193083"/>
    </source>
</evidence>
<evidence type="ECO:0000256" key="8">
    <source>
        <dbReference type="ARBA" id="ARBA00022840"/>
    </source>
</evidence>
<proteinExistence type="predicted"/>
<evidence type="ECO:0000256" key="4">
    <source>
        <dbReference type="ARBA" id="ARBA00022553"/>
    </source>
</evidence>
<dbReference type="SMART" id="SM00387">
    <property type="entry name" value="HATPase_c"/>
    <property type="match status" value="1"/>
</dbReference>
<keyword evidence="13" id="KW-1185">Reference proteome</keyword>
<dbReference type="GO" id="GO:0007165">
    <property type="term" value="P:signal transduction"/>
    <property type="evidence" value="ECO:0007669"/>
    <property type="project" value="InterPro"/>
</dbReference>
<dbReference type="PANTHER" id="PTHR44936:SF10">
    <property type="entry name" value="SENSOR PROTEIN RSTB"/>
    <property type="match status" value="1"/>
</dbReference>
<dbReference type="GO" id="GO:0004673">
    <property type="term" value="F:protein histidine kinase activity"/>
    <property type="evidence" value="ECO:0007669"/>
    <property type="project" value="UniProtKB-EC"/>
</dbReference>
<gene>
    <name evidence="12" type="ORF">SAMN02982922_1732</name>
</gene>
<keyword evidence="4" id="KW-0597">Phosphoprotein</keyword>
<protein>
    <recommendedName>
        <fullName evidence="3">histidine kinase</fullName>
        <ecNumber evidence="3">2.7.13.3</ecNumber>
    </recommendedName>
</protein>
<evidence type="ECO:0000256" key="1">
    <source>
        <dbReference type="ARBA" id="ARBA00000085"/>
    </source>
</evidence>
<evidence type="ECO:0000256" key="9">
    <source>
        <dbReference type="SAM" id="Phobius"/>
    </source>
</evidence>
<dbReference type="AlphaFoldDB" id="A0A1X7NF33"/>
<evidence type="ECO:0000259" key="11">
    <source>
        <dbReference type="PROSITE" id="PS50885"/>
    </source>
</evidence>
<evidence type="ECO:0000313" key="12">
    <source>
        <dbReference type="EMBL" id="SMH36348.1"/>
    </source>
</evidence>
<evidence type="ECO:0000256" key="2">
    <source>
        <dbReference type="ARBA" id="ARBA00004370"/>
    </source>
</evidence>
<dbReference type="EC" id="2.7.13.3" evidence="3"/>
<evidence type="ECO:0000256" key="6">
    <source>
        <dbReference type="ARBA" id="ARBA00022741"/>
    </source>
</evidence>
<keyword evidence="5" id="KW-0808">Transferase</keyword>
<evidence type="ECO:0000256" key="7">
    <source>
        <dbReference type="ARBA" id="ARBA00022777"/>
    </source>
</evidence>
<dbReference type="SUPFAM" id="SSF55874">
    <property type="entry name" value="ATPase domain of HSP90 chaperone/DNA topoisomerase II/histidine kinase"/>
    <property type="match status" value="1"/>
</dbReference>
<dbReference type="Pfam" id="PF02518">
    <property type="entry name" value="HATPase_c"/>
    <property type="match status" value="1"/>
</dbReference>
<dbReference type="InterPro" id="IPR005467">
    <property type="entry name" value="His_kinase_dom"/>
</dbReference>
<feature type="domain" description="Histidine kinase" evidence="10">
    <location>
        <begin position="268"/>
        <end position="480"/>
    </location>
</feature>
<evidence type="ECO:0000256" key="5">
    <source>
        <dbReference type="ARBA" id="ARBA00022679"/>
    </source>
</evidence>
<dbReference type="InterPro" id="IPR036890">
    <property type="entry name" value="HATPase_C_sf"/>
</dbReference>
<dbReference type="OrthoDB" id="9784218at2"/>
<dbReference type="PANTHER" id="PTHR44936">
    <property type="entry name" value="SENSOR PROTEIN CREC"/>
    <property type="match status" value="1"/>
</dbReference>
<comment type="subcellular location">
    <subcellularLocation>
        <location evidence="2">Membrane</location>
    </subcellularLocation>
</comment>
<accession>A0A1X7NF33</accession>
<feature type="transmembrane region" description="Helical" evidence="9">
    <location>
        <begin position="28"/>
        <end position="49"/>
    </location>
</feature>